<proteinExistence type="predicted"/>
<gene>
    <name evidence="1" type="ORF">PAUS00366_LOCUS7047</name>
</gene>
<sequence>MALAIRGETLASNSPTCIEAGLYSLALKYIHLPKIHRCCHDTISLIITKQYRSTLMSTTNGTSGQDGLFVVVYRTYDETPTAVKAGVLNWIELISMILHLSYEYVRT</sequence>
<accession>A0A7S4EIB2</accession>
<dbReference type="AlphaFoldDB" id="A0A7S4EIB2"/>
<reference evidence="1" key="1">
    <citation type="submission" date="2021-01" db="EMBL/GenBank/DDBJ databases">
        <authorList>
            <person name="Corre E."/>
            <person name="Pelletier E."/>
            <person name="Niang G."/>
            <person name="Scheremetjew M."/>
            <person name="Finn R."/>
            <person name="Kale V."/>
            <person name="Holt S."/>
            <person name="Cochrane G."/>
            <person name="Meng A."/>
            <person name="Brown T."/>
            <person name="Cohen L."/>
        </authorList>
    </citation>
    <scope>NUCLEOTIDE SEQUENCE</scope>
    <source>
        <strain evidence="1">10249 10 AB</strain>
    </source>
</reference>
<name>A0A7S4EIB2_9STRA</name>
<organism evidence="1">
    <name type="scientific">Pseudo-nitzschia australis</name>
    <dbReference type="NCBI Taxonomy" id="44445"/>
    <lineage>
        <taxon>Eukaryota</taxon>
        <taxon>Sar</taxon>
        <taxon>Stramenopiles</taxon>
        <taxon>Ochrophyta</taxon>
        <taxon>Bacillariophyta</taxon>
        <taxon>Bacillariophyceae</taxon>
        <taxon>Bacillariophycidae</taxon>
        <taxon>Bacillariales</taxon>
        <taxon>Bacillariaceae</taxon>
        <taxon>Pseudo-nitzschia</taxon>
    </lineage>
</organism>
<protein>
    <submittedName>
        <fullName evidence="1">Uncharacterized protein</fullName>
    </submittedName>
</protein>
<evidence type="ECO:0000313" key="1">
    <source>
        <dbReference type="EMBL" id="CAE0714295.1"/>
    </source>
</evidence>
<dbReference type="EMBL" id="HBIX01009203">
    <property type="protein sequence ID" value="CAE0714295.1"/>
    <property type="molecule type" value="Transcribed_RNA"/>
</dbReference>